<dbReference type="Gene3D" id="3.30.379.10">
    <property type="entry name" value="Chitobiase/beta-hexosaminidase domain 2-like"/>
    <property type="match status" value="1"/>
</dbReference>
<dbReference type="EMBL" id="BSOA01000044">
    <property type="protein sequence ID" value="GLQ89893.1"/>
    <property type="molecule type" value="Genomic_DNA"/>
</dbReference>
<dbReference type="EC" id="3.2.1.52" evidence="3"/>
<dbReference type="Pfam" id="PF00754">
    <property type="entry name" value="F5_F8_type_C"/>
    <property type="match status" value="1"/>
</dbReference>
<evidence type="ECO:0000313" key="13">
    <source>
        <dbReference type="Proteomes" id="UP001156627"/>
    </source>
</evidence>
<dbReference type="RefSeq" id="WP_284333329.1">
    <property type="nucleotide sequence ID" value="NZ_BSOA01000044.1"/>
</dbReference>
<dbReference type="SUPFAM" id="SSF55545">
    <property type="entry name" value="beta-N-acetylhexosaminidase-like domain"/>
    <property type="match status" value="1"/>
</dbReference>
<dbReference type="PANTHER" id="PTHR22600">
    <property type="entry name" value="BETA-HEXOSAMINIDASE"/>
    <property type="match status" value="1"/>
</dbReference>
<dbReference type="InterPro" id="IPR025705">
    <property type="entry name" value="Beta_hexosaminidase_sua/sub"/>
</dbReference>
<feature type="domain" description="Beta-hexosaminidase bacterial type N-terminal" evidence="11">
    <location>
        <begin position="25"/>
        <end position="147"/>
    </location>
</feature>
<dbReference type="InterPro" id="IPR000421">
    <property type="entry name" value="FA58C"/>
</dbReference>
<dbReference type="Gene3D" id="2.60.120.260">
    <property type="entry name" value="Galactose-binding domain-like"/>
    <property type="match status" value="1"/>
</dbReference>
<accession>A0ABQ5XH85</accession>
<gene>
    <name evidence="12" type="ORF">GCM10007898_34680</name>
</gene>
<feature type="domain" description="F5/8 type C" evidence="10">
    <location>
        <begin position="609"/>
        <end position="724"/>
    </location>
</feature>
<keyword evidence="8" id="KW-0732">Signal</keyword>
<evidence type="ECO:0000259" key="11">
    <source>
        <dbReference type="Pfam" id="PF02838"/>
    </source>
</evidence>
<reference evidence="13" key="1">
    <citation type="journal article" date="2019" name="Int. J. Syst. Evol. Microbiol.">
        <title>The Global Catalogue of Microorganisms (GCM) 10K type strain sequencing project: providing services to taxonomists for standard genome sequencing and annotation.</title>
        <authorList>
            <consortium name="The Broad Institute Genomics Platform"/>
            <consortium name="The Broad Institute Genome Sequencing Center for Infectious Disease"/>
            <person name="Wu L."/>
            <person name="Ma J."/>
        </authorList>
    </citation>
    <scope>NUCLEOTIDE SEQUENCE [LARGE SCALE GENOMIC DNA]</scope>
    <source>
        <strain evidence="13">NBRC 111981</strain>
    </source>
</reference>
<evidence type="ECO:0000256" key="6">
    <source>
        <dbReference type="ARBA" id="ARBA00030512"/>
    </source>
</evidence>
<dbReference type="InterPro" id="IPR017853">
    <property type="entry name" value="GH"/>
</dbReference>
<protein>
    <recommendedName>
        <fullName evidence="3">beta-N-acetylhexosaminidase</fullName>
        <ecNumber evidence="3">3.2.1.52</ecNumber>
    </recommendedName>
    <alternativeName>
        <fullName evidence="6">Beta-N-acetylhexosaminidase</fullName>
    </alternativeName>
    <alternativeName>
        <fullName evidence="7">N-acetyl-beta-glucosaminidase</fullName>
    </alternativeName>
</protein>
<dbReference type="InterPro" id="IPR026876">
    <property type="entry name" value="Fn3_assoc_repeat"/>
</dbReference>
<dbReference type="PANTHER" id="PTHR22600:SF57">
    <property type="entry name" value="BETA-N-ACETYLHEXOSAMINIDASE"/>
    <property type="match status" value="1"/>
</dbReference>
<dbReference type="InterPro" id="IPR008979">
    <property type="entry name" value="Galactose-bd-like_sf"/>
</dbReference>
<evidence type="ECO:0000256" key="4">
    <source>
        <dbReference type="ARBA" id="ARBA00022801"/>
    </source>
</evidence>
<dbReference type="InterPro" id="IPR015882">
    <property type="entry name" value="HEX_bac_N"/>
</dbReference>
<feature type="domain" description="Glycoside hydrolase family 20 catalytic" evidence="9">
    <location>
        <begin position="150"/>
        <end position="482"/>
    </location>
</feature>
<dbReference type="Proteomes" id="UP001156627">
    <property type="component" value="Unassembled WGS sequence"/>
</dbReference>
<comment type="catalytic activity">
    <reaction evidence="1">
        <text>Hydrolysis of terminal non-reducing N-acetyl-D-hexosamine residues in N-acetyl-beta-D-hexosaminides.</text>
        <dbReference type="EC" id="3.2.1.52"/>
    </reaction>
</comment>
<dbReference type="CDD" id="cd06563">
    <property type="entry name" value="GH20_chitobiase-like"/>
    <property type="match status" value="1"/>
</dbReference>
<evidence type="ECO:0000256" key="1">
    <source>
        <dbReference type="ARBA" id="ARBA00001231"/>
    </source>
</evidence>
<dbReference type="InterPro" id="IPR015883">
    <property type="entry name" value="Glyco_hydro_20_cat"/>
</dbReference>
<dbReference type="InterPro" id="IPR029018">
    <property type="entry name" value="Hex-like_dom2"/>
</dbReference>
<evidence type="ECO:0000256" key="8">
    <source>
        <dbReference type="SAM" id="SignalP"/>
    </source>
</evidence>
<feature type="chain" id="PRO_5047401217" description="beta-N-acetylhexosaminidase" evidence="8">
    <location>
        <begin position="24"/>
        <end position="749"/>
    </location>
</feature>
<evidence type="ECO:0000256" key="2">
    <source>
        <dbReference type="ARBA" id="ARBA00006285"/>
    </source>
</evidence>
<sequence>MFKSLLACCLAASILMTSFAASAEISIIPEPQHVEAGQGSYRLEASTGIDAPNDARAREIVTFLRDAVRDQSGIRLSESKHAHGIVLAIDPTVKGDEAYRLSVTSRGVIIQASTDKGLFWGVQTLRQLLPLERGESAAIPAVQVSDAPTFAYRGFMLDVGRHFYPVSFIKKQLDLLSYYKLNTFHWHLTEDQGWRLQINRYPKLTEVGAWRTEADGSRYGGYYTQAEAREIVDYARLRNITVIPEIEMPGHSVAALAAYPEYSCTQQPLKVATTWGVFKDIYCVGKPATFTFLQHVLDETIALFPSPYVHIGGDEAPKDRWKACDACQALMHEQGLKDEEGLQSYFIKHMQNYIADKGKTMIGWDEILEGGADKSAIVEVWRMWLGNSVMRKALLNGNRIIMAGPFYLDAPLDVLTLKGIYHTDITSPASPSTPDDDRLFAEHRAQILGAEAPLWSERANPYNAESKLYPRLLAFAENLWTGRHDDAAYADFEQRLKAQYRWLDAQKVAYGPEDKLVATYAVSFDAAHGHWQLQAKRGFGDLHNHYTTNGSEPTATSPSFDDAVIIPHAGTLKVTPFRDGLRYDNAAIFTLVDNLASGHPITFAQPAAKEYASGDALVDGVIGSTDFHDGRWAAWHDSDLDATIDLQKETGFHTIDVGFLFEPNSRILLPEAVTYEVSSDGKHWKSLYSTTLSVDLAASAHKQSLRFHSEQAVTARYLRIKATQHKTVPADFPDGAKNTWLFADEILVQ</sequence>
<comment type="similarity">
    <text evidence="2">Belongs to the glycosyl hydrolase 20 family.</text>
</comment>
<dbReference type="Pfam" id="PF00728">
    <property type="entry name" value="Glyco_hydro_20"/>
    <property type="match status" value="1"/>
</dbReference>
<feature type="signal peptide" evidence="8">
    <location>
        <begin position="1"/>
        <end position="23"/>
    </location>
</feature>
<evidence type="ECO:0000259" key="10">
    <source>
        <dbReference type="Pfam" id="PF00754"/>
    </source>
</evidence>
<comment type="caution">
    <text evidence="12">The sequence shown here is derived from an EMBL/GenBank/DDBJ whole genome shotgun (WGS) entry which is preliminary data.</text>
</comment>
<evidence type="ECO:0000259" key="9">
    <source>
        <dbReference type="Pfam" id="PF00728"/>
    </source>
</evidence>
<dbReference type="SUPFAM" id="SSF51445">
    <property type="entry name" value="(Trans)glycosidases"/>
    <property type="match status" value="1"/>
</dbReference>
<keyword evidence="13" id="KW-1185">Reference proteome</keyword>
<keyword evidence="5" id="KW-0326">Glycosidase</keyword>
<dbReference type="SUPFAM" id="SSF49785">
    <property type="entry name" value="Galactose-binding domain-like"/>
    <property type="match status" value="1"/>
</dbReference>
<name>A0ABQ5XH85_9GAMM</name>
<dbReference type="Pfam" id="PF02838">
    <property type="entry name" value="Glyco_hydro_20b"/>
    <property type="match status" value="1"/>
</dbReference>
<dbReference type="Pfam" id="PF13287">
    <property type="entry name" value="Fn3_assoc"/>
    <property type="match status" value="1"/>
</dbReference>
<organism evidence="12 13">
    <name type="scientific">Dyella flagellata</name>
    <dbReference type="NCBI Taxonomy" id="1867833"/>
    <lineage>
        <taxon>Bacteria</taxon>
        <taxon>Pseudomonadati</taxon>
        <taxon>Pseudomonadota</taxon>
        <taxon>Gammaproteobacteria</taxon>
        <taxon>Lysobacterales</taxon>
        <taxon>Rhodanobacteraceae</taxon>
        <taxon>Dyella</taxon>
    </lineage>
</organism>
<keyword evidence="4" id="KW-0378">Hydrolase</keyword>
<proteinExistence type="inferred from homology"/>
<evidence type="ECO:0000256" key="7">
    <source>
        <dbReference type="ARBA" id="ARBA00033000"/>
    </source>
</evidence>
<evidence type="ECO:0000256" key="5">
    <source>
        <dbReference type="ARBA" id="ARBA00023295"/>
    </source>
</evidence>
<evidence type="ECO:0000313" key="12">
    <source>
        <dbReference type="EMBL" id="GLQ89893.1"/>
    </source>
</evidence>
<evidence type="ECO:0000256" key="3">
    <source>
        <dbReference type="ARBA" id="ARBA00012663"/>
    </source>
</evidence>
<dbReference type="PRINTS" id="PR00738">
    <property type="entry name" value="GLHYDRLASE20"/>
</dbReference>
<dbReference type="Gene3D" id="3.20.20.80">
    <property type="entry name" value="Glycosidases"/>
    <property type="match status" value="1"/>
</dbReference>